<dbReference type="Proteomes" id="UP000050454">
    <property type="component" value="Unassembled WGS sequence"/>
</dbReference>
<name>A0A0N8H9Z6_9BACT</name>
<evidence type="ECO:0008006" key="4">
    <source>
        <dbReference type="Google" id="ProtNLM"/>
    </source>
</evidence>
<protein>
    <recommendedName>
        <fullName evidence="4">MerC mercury resistance protein</fullName>
    </recommendedName>
</protein>
<dbReference type="GO" id="GO:0015097">
    <property type="term" value="F:mercury ion transmembrane transporter activity"/>
    <property type="evidence" value="ECO:0007669"/>
    <property type="project" value="InterPro"/>
</dbReference>
<keyword evidence="1" id="KW-1133">Transmembrane helix</keyword>
<reference evidence="2 3" key="1">
    <citation type="submission" date="2015-07" db="EMBL/GenBank/DDBJ databases">
        <title>The draft genome sequence of Leadbetterella sp. JN14-9.</title>
        <authorList>
            <person name="Liu Y."/>
            <person name="Du J."/>
            <person name="Shao Z."/>
        </authorList>
    </citation>
    <scope>NUCLEOTIDE SEQUENCE [LARGE SCALE GENOMIC DNA]</scope>
    <source>
        <strain evidence="2 3">JN14-9</strain>
    </source>
</reference>
<dbReference type="GO" id="GO:0016020">
    <property type="term" value="C:membrane"/>
    <property type="evidence" value="ECO:0007669"/>
    <property type="project" value="InterPro"/>
</dbReference>
<comment type="caution">
    <text evidence="2">The sequence shown here is derived from an EMBL/GenBank/DDBJ whole genome shotgun (WGS) entry which is preliminary data.</text>
</comment>
<proteinExistence type="predicted"/>
<keyword evidence="1" id="KW-0812">Transmembrane</keyword>
<keyword evidence="1" id="KW-0472">Membrane</keyword>
<feature type="transmembrane region" description="Helical" evidence="1">
    <location>
        <begin position="15"/>
        <end position="35"/>
    </location>
</feature>
<dbReference type="Pfam" id="PF03203">
    <property type="entry name" value="MerC"/>
    <property type="match status" value="1"/>
</dbReference>
<accession>A0A0N8H9Z6</accession>
<organism evidence="2 3">
    <name type="scientific">Jiulongibacter sediminis</name>
    <dbReference type="NCBI Taxonomy" id="1605367"/>
    <lineage>
        <taxon>Bacteria</taxon>
        <taxon>Pseudomonadati</taxon>
        <taxon>Bacteroidota</taxon>
        <taxon>Cytophagia</taxon>
        <taxon>Cytophagales</taxon>
        <taxon>Leadbetterellaceae</taxon>
        <taxon>Jiulongibacter</taxon>
    </lineage>
</organism>
<evidence type="ECO:0000313" key="2">
    <source>
        <dbReference type="EMBL" id="KPM48756.1"/>
    </source>
</evidence>
<dbReference type="AlphaFoldDB" id="A0A0N8H9Z6"/>
<evidence type="ECO:0000256" key="1">
    <source>
        <dbReference type="SAM" id="Phobius"/>
    </source>
</evidence>
<feature type="transmembrane region" description="Helical" evidence="1">
    <location>
        <begin position="47"/>
        <end position="64"/>
    </location>
</feature>
<dbReference type="EMBL" id="LGTQ01000006">
    <property type="protein sequence ID" value="KPM48756.1"/>
    <property type="molecule type" value="Genomic_DNA"/>
</dbReference>
<evidence type="ECO:0000313" key="3">
    <source>
        <dbReference type="Proteomes" id="UP000050454"/>
    </source>
</evidence>
<dbReference type="InterPro" id="IPR004891">
    <property type="entry name" value="Mercury-R_MerC"/>
</dbReference>
<keyword evidence="3" id="KW-1185">Reference proteome</keyword>
<gene>
    <name evidence="2" type="ORF">AFM12_09250</name>
</gene>
<sequence length="97" mass="11059">MPFILVALPTLGEHFLPEFVENILVVSSMLIAIYLLSRDFRHHQNRLPFLLLGISAGLYTLDFFATHHLFSILGSVSMAAAYVLNWRLHRKSCHVPL</sequence>